<organism evidence="1">
    <name type="scientific">Trichoderma lixii</name>
    <dbReference type="NCBI Taxonomy" id="1491472"/>
    <lineage>
        <taxon>Eukaryota</taxon>
        <taxon>Fungi</taxon>
        <taxon>Dikarya</taxon>
        <taxon>Ascomycota</taxon>
        <taxon>Pezizomycotina</taxon>
        <taxon>Sordariomycetes</taxon>
        <taxon>Hypocreomycetidae</taxon>
        <taxon>Hypocreales</taxon>
        <taxon>Hypocreaceae</taxon>
        <taxon>Trichoderma</taxon>
    </lineage>
</organism>
<geneLocation type="mitochondrion" evidence="1"/>
<dbReference type="EMBL" id="MT495248">
    <property type="protein sequence ID" value="QNN85688.1"/>
    <property type="molecule type" value="Genomic_DNA"/>
</dbReference>
<accession>A0A7G9TZ62</accession>
<keyword evidence="1" id="KW-0496">Mitochondrion</keyword>
<proteinExistence type="predicted"/>
<name>A0A7G9TZ62_9HYPO</name>
<gene>
    <name evidence="1" type="primary">orf40</name>
</gene>
<protein>
    <submittedName>
        <fullName evidence="1">Uncharacterized protein</fullName>
    </submittedName>
</protein>
<dbReference type="GeneID" id="62627506"/>
<reference evidence="1" key="1">
    <citation type="journal article" date="2020" name="Microorganisms">
        <title>Genome Sequence of Trichoderma lixii MUT3171, A Promising Strain for Mycoremediation of PAH-Contaminated Sites.</title>
        <authorList>
            <person name="Venice F."/>
            <person name="Davolos D."/>
            <person name="Spina F."/>
            <person name="Poli A."/>
            <person name="Prigione V.P."/>
            <person name="Varese G.C."/>
            <person name="Ghignone S."/>
        </authorList>
    </citation>
    <scope>NUCLEOTIDE SEQUENCE</scope>
    <source>
        <strain evidence="1">MUT3171</strain>
    </source>
</reference>
<dbReference type="AlphaFoldDB" id="A0A7G9TZ62"/>
<sequence>MSSYNFRSYSDVNKFYIKLIVEFGDGSDWMLSKCLTHANRTF</sequence>
<dbReference type="RefSeq" id="YP_009992179.1">
    <property type="nucleotide sequence ID" value="NC_052832.1"/>
</dbReference>
<evidence type="ECO:0000313" key="1">
    <source>
        <dbReference type="EMBL" id="QNN85688.1"/>
    </source>
</evidence>